<gene>
    <name evidence="1" type="ORF">PLEPLA_LOCUS38819</name>
</gene>
<keyword evidence="2" id="KW-1185">Reference proteome</keyword>
<proteinExistence type="predicted"/>
<comment type="caution">
    <text evidence="1">The sequence shown here is derived from an EMBL/GenBank/DDBJ whole genome shotgun (WGS) entry which is preliminary data.</text>
</comment>
<dbReference type="EMBL" id="CADEAL010004077">
    <property type="protein sequence ID" value="CAB1451126.1"/>
    <property type="molecule type" value="Genomic_DNA"/>
</dbReference>
<dbReference type="Proteomes" id="UP001153269">
    <property type="component" value="Unassembled WGS sequence"/>
</dbReference>
<protein>
    <submittedName>
        <fullName evidence="1">Uncharacterized protein</fullName>
    </submittedName>
</protein>
<evidence type="ECO:0000313" key="2">
    <source>
        <dbReference type="Proteomes" id="UP001153269"/>
    </source>
</evidence>
<dbReference type="AlphaFoldDB" id="A0A9N7Z5L8"/>
<name>A0A9N7Z5L8_PLEPL</name>
<organism evidence="1 2">
    <name type="scientific">Pleuronectes platessa</name>
    <name type="common">European plaice</name>
    <dbReference type="NCBI Taxonomy" id="8262"/>
    <lineage>
        <taxon>Eukaryota</taxon>
        <taxon>Metazoa</taxon>
        <taxon>Chordata</taxon>
        <taxon>Craniata</taxon>
        <taxon>Vertebrata</taxon>
        <taxon>Euteleostomi</taxon>
        <taxon>Actinopterygii</taxon>
        <taxon>Neopterygii</taxon>
        <taxon>Teleostei</taxon>
        <taxon>Neoteleostei</taxon>
        <taxon>Acanthomorphata</taxon>
        <taxon>Carangaria</taxon>
        <taxon>Pleuronectiformes</taxon>
        <taxon>Pleuronectoidei</taxon>
        <taxon>Pleuronectidae</taxon>
        <taxon>Pleuronectes</taxon>
    </lineage>
</organism>
<reference evidence="1" key="1">
    <citation type="submission" date="2020-03" db="EMBL/GenBank/DDBJ databases">
        <authorList>
            <person name="Weist P."/>
        </authorList>
    </citation>
    <scope>NUCLEOTIDE SEQUENCE</scope>
</reference>
<sequence>MCVDKQRSAFSVPLSITRPHGGTSGRVLQRLIDIEIRQLTNQQQVCSLHIKQDKKKEYDIDSEEQSQLDELVTNATNRLWLETASDVRVGVIPICCTCERDHAAACDRHPSENKLQQLPGLLFLCVWLSSRRAQEAACHSDSSSSSLQMFCKAGLRAIVFRSDSRGMEEPHLQAAAS</sequence>
<accession>A0A9N7Z5L8</accession>
<evidence type="ECO:0000313" key="1">
    <source>
        <dbReference type="EMBL" id="CAB1451126.1"/>
    </source>
</evidence>